<evidence type="ECO:0000313" key="2">
    <source>
        <dbReference type="Proteomes" id="UP000460257"/>
    </source>
</evidence>
<dbReference type="EMBL" id="VOGC01000007">
    <property type="protein sequence ID" value="MQN02146.1"/>
    <property type="molecule type" value="Genomic_DNA"/>
</dbReference>
<reference evidence="1" key="1">
    <citation type="journal article" date="2020" name="Appl. Environ. Microbiol.">
        <title>Medium-Chain Fatty Acid Synthesis by 'Candidatus Weimeria bifida' gen. nov., sp. nov., and 'Candidatus Pseudoramibacter fermentans' sp. nov.</title>
        <authorList>
            <person name="Scarborough M.J."/>
            <person name="Myers K.S."/>
            <person name="Donohue T.J."/>
            <person name="Noguera D.R."/>
        </authorList>
    </citation>
    <scope>NUCLEOTIDE SEQUENCE</scope>
    <source>
        <strain evidence="1">LCO1.1</strain>
    </source>
</reference>
<evidence type="ECO:0000313" key="1">
    <source>
        <dbReference type="EMBL" id="MQN02146.1"/>
    </source>
</evidence>
<accession>A0A6N7J0K3</accession>
<protein>
    <submittedName>
        <fullName evidence="1">Uncharacterized protein</fullName>
    </submittedName>
</protein>
<proteinExistence type="predicted"/>
<organism evidence="1 2">
    <name type="scientific">Candidatus Weimeria bifida</name>
    <dbReference type="NCBI Taxonomy" id="2599074"/>
    <lineage>
        <taxon>Bacteria</taxon>
        <taxon>Bacillati</taxon>
        <taxon>Bacillota</taxon>
        <taxon>Clostridia</taxon>
        <taxon>Lachnospirales</taxon>
        <taxon>Lachnospiraceae</taxon>
        <taxon>Candidatus Weimeria</taxon>
    </lineage>
</organism>
<dbReference type="Gene3D" id="3.40.91.30">
    <property type="match status" value="1"/>
</dbReference>
<dbReference type="AlphaFoldDB" id="A0A6N7J0K3"/>
<name>A0A6N7J0K3_9FIRM</name>
<comment type="caution">
    <text evidence="1">The sequence shown here is derived from an EMBL/GenBank/DDBJ whole genome shotgun (WGS) entry which is preliminary data.</text>
</comment>
<sequence>MFNCLERRIKFLEKEIPILEARIKAAPSGKLRIYTHDNYSRWMVLLADGKSQYIKKSEKELVCKLWHKQLDSDSLDLYKRELAILKRDSAAIEKLYASRQKRINRHTNSTLPQDKAVFLPDENWHDIPYHKNPYKQENLTNIGPGGEKMRSKSEVMIAMALAQHNIEYRYECEYPLGCRSVYPDFMIKRPADGEIILWEHFGMWDNEEYLKGAVDKINDYIANGLIPYENFIYSLETESHPTDYSLINDMIETYIL</sequence>
<gene>
    <name evidence="1" type="ORF">FRC54_09675</name>
</gene>
<keyword evidence="2" id="KW-1185">Reference proteome</keyword>
<dbReference type="Proteomes" id="UP000460257">
    <property type="component" value="Unassembled WGS sequence"/>
</dbReference>